<dbReference type="Gene3D" id="3.40.50.300">
    <property type="entry name" value="P-loop containing nucleotide triphosphate hydrolases"/>
    <property type="match status" value="1"/>
</dbReference>
<dbReference type="InterPro" id="IPR003593">
    <property type="entry name" value="AAA+_ATPase"/>
</dbReference>
<dbReference type="Pfam" id="PF00005">
    <property type="entry name" value="ABC_tran"/>
    <property type="match status" value="1"/>
</dbReference>
<evidence type="ECO:0000256" key="1">
    <source>
        <dbReference type="ARBA" id="ARBA00022448"/>
    </source>
</evidence>
<organism evidence="5 6">
    <name type="scientific">Candidatus Zymogenus saltonus</name>
    <dbReference type="NCBI Taxonomy" id="2844893"/>
    <lineage>
        <taxon>Bacteria</taxon>
        <taxon>Deltaproteobacteria</taxon>
        <taxon>Candidatus Zymogenia</taxon>
        <taxon>Candidatus Zymogeniales</taxon>
        <taxon>Candidatus Zymogenaceae</taxon>
        <taxon>Candidatus Zymogenus</taxon>
    </lineage>
</organism>
<dbReference type="SUPFAM" id="SSF52540">
    <property type="entry name" value="P-loop containing nucleoside triphosphate hydrolases"/>
    <property type="match status" value="1"/>
</dbReference>
<dbReference type="SMART" id="SM00382">
    <property type="entry name" value="AAA"/>
    <property type="match status" value="1"/>
</dbReference>
<feature type="domain" description="ABC transporter" evidence="4">
    <location>
        <begin position="2"/>
        <end position="238"/>
    </location>
</feature>
<reference evidence="5" key="2">
    <citation type="submission" date="2021-01" db="EMBL/GenBank/DDBJ databases">
        <authorList>
            <person name="Hahn C.R."/>
            <person name="Youssef N.H."/>
            <person name="Elshahed M."/>
        </authorList>
    </citation>
    <scope>NUCLEOTIDE SEQUENCE</scope>
    <source>
        <strain evidence="5">Zod_Metabat.24</strain>
    </source>
</reference>
<proteinExistence type="predicted"/>
<evidence type="ECO:0000313" key="5">
    <source>
        <dbReference type="EMBL" id="MBN1571790.1"/>
    </source>
</evidence>
<evidence type="ECO:0000259" key="4">
    <source>
        <dbReference type="PROSITE" id="PS50893"/>
    </source>
</evidence>
<dbReference type="InterPro" id="IPR003439">
    <property type="entry name" value="ABC_transporter-like_ATP-bd"/>
</dbReference>
<sequence length="249" mass="27562">MIRIESLNKSFGEEKVLININLTIPEGKITVILGRSGAGKSVLLKHMIGLIKPDSGKIYVNGREITGLNEKELDKVREHFGMLFQGGGLFDSITVWENVAFPLVERGNTSMEEIKKEVKKRISQVGLAGMETKLPSQLSGGMKNRVGLARALVTNPDIILFDEPTAGLDPITEESISKLIIQTHKKHKNTYVIISHDIEMTLRVADKIAILYGGKIITEGTPDELKKSKDSFVSKFVNGSLEDLDLEHR</sequence>
<dbReference type="Proteomes" id="UP000809273">
    <property type="component" value="Unassembled WGS sequence"/>
</dbReference>
<reference evidence="5" key="1">
    <citation type="journal article" date="2021" name="Environ. Microbiol.">
        <title>Genomic characterization of three novel Desulfobacterota classes expand the metabolic and phylogenetic diversity of the phylum.</title>
        <authorList>
            <person name="Murphy C.L."/>
            <person name="Biggerstaff J."/>
            <person name="Eichhorn A."/>
            <person name="Ewing E."/>
            <person name="Shahan R."/>
            <person name="Soriano D."/>
            <person name="Stewart S."/>
            <person name="VanMol K."/>
            <person name="Walker R."/>
            <person name="Walters P."/>
            <person name="Elshahed M.S."/>
            <person name="Youssef N.H."/>
        </authorList>
    </citation>
    <scope>NUCLEOTIDE SEQUENCE</scope>
    <source>
        <strain evidence="5">Zod_Metabat.24</strain>
    </source>
</reference>
<dbReference type="EMBL" id="JAFGIX010000006">
    <property type="protein sequence ID" value="MBN1571790.1"/>
    <property type="molecule type" value="Genomic_DNA"/>
</dbReference>
<dbReference type="InterPro" id="IPR017871">
    <property type="entry name" value="ABC_transporter-like_CS"/>
</dbReference>
<dbReference type="GO" id="GO:0016887">
    <property type="term" value="F:ATP hydrolysis activity"/>
    <property type="evidence" value="ECO:0007669"/>
    <property type="project" value="InterPro"/>
</dbReference>
<evidence type="ECO:0000313" key="6">
    <source>
        <dbReference type="Proteomes" id="UP000809273"/>
    </source>
</evidence>
<evidence type="ECO:0000256" key="2">
    <source>
        <dbReference type="ARBA" id="ARBA00022741"/>
    </source>
</evidence>
<name>A0A9D8PNF0_9DELT</name>
<dbReference type="PANTHER" id="PTHR43023:SF6">
    <property type="entry name" value="INTERMEMBRANE PHOSPHOLIPID TRANSPORT SYSTEM ATP-BINDING PROTEIN MLAF"/>
    <property type="match status" value="1"/>
</dbReference>
<dbReference type="PROSITE" id="PS50893">
    <property type="entry name" value="ABC_TRANSPORTER_2"/>
    <property type="match status" value="1"/>
</dbReference>
<protein>
    <submittedName>
        <fullName evidence="5">ATP-binding cassette domain-containing protein</fullName>
    </submittedName>
</protein>
<evidence type="ECO:0000256" key="3">
    <source>
        <dbReference type="ARBA" id="ARBA00022840"/>
    </source>
</evidence>
<gene>
    <name evidence="5" type="ORF">JW984_01200</name>
</gene>
<comment type="caution">
    <text evidence="5">The sequence shown here is derived from an EMBL/GenBank/DDBJ whole genome shotgun (WGS) entry which is preliminary data.</text>
</comment>
<keyword evidence="1" id="KW-0813">Transport</keyword>
<accession>A0A9D8PNF0</accession>
<keyword evidence="3 5" id="KW-0067">ATP-binding</keyword>
<dbReference type="AlphaFoldDB" id="A0A9D8PNF0"/>
<dbReference type="InterPro" id="IPR027417">
    <property type="entry name" value="P-loop_NTPase"/>
</dbReference>
<dbReference type="PANTHER" id="PTHR43023">
    <property type="entry name" value="PROTEIN TRIGALACTOSYLDIACYLGLYCEROL 3, CHLOROPLASTIC"/>
    <property type="match status" value="1"/>
</dbReference>
<dbReference type="PROSITE" id="PS00211">
    <property type="entry name" value="ABC_TRANSPORTER_1"/>
    <property type="match status" value="1"/>
</dbReference>
<dbReference type="GO" id="GO:0005524">
    <property type="term" value="F:ATP binding"/>
    <property type="evidence" value="ECO:0007669"/>
    <property type="project" value="UniProtKB-KW"/>
</dbReference>
<keyword evidence="2" id="KW-0547">Nucleotide-binding</keyword>